<feature type="transmembrane region" description="Helical" evidence="7">
    <location>
        <begin position="63"/>
        <end position="83"/>
    </location>
</feature>
<keyword evidence="4 7" id="KW-0812">Transmembrane</keyword>
<evidence type="ECO:0000313" key="8">
    <source>
        <dbReference type="EMBL" id="GAH51778.1"/>
    </source>
</evidence>
<feature type="transmembrane region" description="Helical" evidence="7">
    <location>
        <begin position="182"/>
        <end position="198"/>
    </location>
</feature>
<keyword evidence="5 7" id="KW-1133">Transmembrane helix</keyword>
<feature type="transmembrane region" description="Helical" evidence="7">
    <location>
        <begin position="6"/>
        <end position="25"/>
    </location>
</feature>
<comment type="subcellular location">
    <subcellularLocation>
        <location evidence="1">Cell membrane</location>
        <topology evidence="1">Multi-pass membrane protein</topology>
    </subcellularLocation>
</comment>
<dbReference type="GO" id="GO:0071555">
    <property type="term" value="P:cell wall organization"/>
    <property type="evidence" value="ECO:0007669"/>
    <property type="project" value="TreeGrafter"/>
</dbReference>
<dbReference type="PANTHER" id="PTHR22926">
    <property type="entry name" value="PHOSPHO-N-ACETYLMURAMOYL-PENTAPEPTIDE-TRANSFERASE"/>
    <property type="match status" value="1"/>
</dbReference>
<reference evidence="8" key="1">
    <citation type="journal article" date="2014" name="Front. Microbiol.">
        <title>High frequency of phylogenetically diverse reductive dehalogenase-homologous genes in deep subseafloor sedimentary metagenomes.</title>
        <authorList>
            <person name="Kawai M."/>
            <person name="Futagami T."/>
            <person name="Toyoda A."/>
            <person name="Takaki Y."/>
            <person name="Nishi S."/>
            <person name="Hori S."/>
            <person name="Arai W."/>
            <person name="Tsubouchi T."/>
            <person name="Morono Y."/>
            <person name="Uchiyama I."/>
            <person name="Ito T."/>
            <person name="Fujiyama A."/>
            <person name="Inagaki F."/>
            <person name="Takami H."/>
        </authorList>
    </citation>
    <scope>NUCLEOTIDE SEQUENCE</scope>
    <source>
        <strain evidence="8">Expedition CK06-06</strain>
    </source>
</reference>
<sequence>FVISFLITYFIIPFVIKFTRSKGWVGIDIHKIDKPEVAESGGISIVIGLCISLIIMLVMFPKIINEILVILLTIVCAAIIGLIDDRKKLSSIKKIILTIIIGGPIFILNFSNFINVDSPTIPILGMLRLNFIYPLVLPVIIAVTTNTVNMLEGYNGEGSGTCLIAVIFMFLAGLIWNSAQAVIYSVPFIAILLAFFLYNKYPAKTFPGDVGTLTIGAMIGCIAIFGSIEVPTFCTLLCHVFNSFYVLSSLRRLLESSQIQQKQNDIIFLENGKIKASREDDA</sequence>
<dbReference type="PANTHER" id="PTHR22926:SF3">
    <property type="entry name" value="UNDECAPRENYL-PHOSPHATE ALPHA-N-ACETYLGLUCOSAMINYL 1-PHOSPHATE TRANSFERASE"/>
    <property type="match status" value="1"/>
</dbReference>
<evidence type="ECO:0000256" key="5">
    <source>
        <dbReference type="ARBA" id="ARBA00022989"/>
    </source>
</evidence>
<feature type="transmembrane region" description="Helical" evidence="7">
    <location>
        <begin position="131"/>
        <end position="151"/>
    </location>
</feature>
<dbReference type="Pfam" id="PF00953">
    <property type="entry name" value="Glycos_transf_4"/>
    <property type="match status" value="1"/>
</dbReference>
<keyword evidence="2" id="KW-1003">Cell membrane</keyword>
<name>X1I2J0_9ZZZZ</name>
<evidence type="ECO:0000256" key="6">
    <source>
        <dbReference type="ARBA" id="ARBA00023136"/>
    </source>
</evidence>
<dbReference type="GO" id="GO:0016780">
    <property type="term" value="F:phosphotransferase activity, for other substituted phosphate groups"/>
    <property type="evidence" value="ECO:0007669"/>
    <property type="project" value="InterPro"/>
</dbReference>
<dbReference type="GO" id="GO:0044038">
    <property type="term" value="P:cell wall macromolecule biosynthetic process"/>
    <property type="evidence" value="ECO:0007669"/>
    <property type="project" value="TreeGrafter"/>
</dbReference>
<dbReference type="AlphaFoldDB" id="X1I2J0"/>
<protein>
    <recommendedName>
        <fullName evidence="9">Glycosyl transferase family 4</fullName>
    </recommendedName>
</protein>
<evidence type="ECO:0000256" key="3">
    <source>
        <dbReference type="ARBA" id="ARBA00022679"/>
    </source>
</evidence>
<feature type="non-terminal residue" evidence="8">
    <location>
        <position position="1"/>
    </location>
</feature>
<keyword evidence="6 7" id="KW-0472">Membrane</keyword>
<feature type="transmembrane region" description="Helical" evidence="7">
    <location>
        <begin position="95"/>
        <end position="111"/>
    </location>
</feature>
<organism evidence="8">
    <name type="scientific">marine sediment metagenome</name>
    <dbReference type="NCBI Taxonomy" id="412755"/>
    <lineage>
        <taxon>unclassified sequences</taxon>
        <taxon>metagenomes</taxon>
        <taxon>ecological metagenomes</taxon>
    </lineage>
</organism>
<comment type="caution">
    <text evidence="8">The sequence shown here is derived from an EMBL/GenBank/DDBJ whole genome shotgun (WGS) entry which is preliminary data.</text>
</comment>
<evidence type="ECO:0008006" key="9">
    <source>
        <dbReference type="Google" id="ProtNLM"/>
    </source>
</evidence>
<evidence type="ECO:0000256" key="1">
    <source>
        <dbReference type="ARBA" id="ARBA00004651"/>
    </source>
</evidence>
<keyword evidence="3" id="KW-0808">Transferase</keyword>
<proteinExistence type="predicted"/>
<accession>X1I2J0</accession>
<feature type="non-terminal residue" evidence="8">
    <location>
        <position position="282"/>
    </location>
</feature>
<gene>
    <name evidence="8" type="ORF">S03H2_35918</name>
</gene>
<evidence type="ECO:0000256" key="4">
    <source>
        <dbReference type="ARBA" id="ARBA00022692"/>
    </source>
</evidence>
<feature type="transmembrane region" description="Helical" evidence="7">
    <location>
        <begin position="210"/>
        <end position="228"/>
    </location>
</feature>
<dbReference type="EMBL" id="BARU01022000">
    <property type="protein sequence ID" value="GAH51778.1"/>
    <property type="molecule type" value="Genomic_DNA"/>
</dbReference>
<evidence type="ECO:0000256" key="7">
    <source>
        <dbReference type="SAM" id="Phobius"/>
    </source>
</evidence>
<dbReference type="InterPro" id="IPR000715">
    <property type="entry name" value="Glycosyl_transferase_4"/>
</dbReference>
<feature type="transmembrane region" description="Helical" evidence="7">
    <location>
        <begin position="37"/>
        <end position="57"/>
    </location>
</feature>
<evidence type="ECO:0000256" key="2">
    <source>
        <dbReference type="ARBA" id="ARBA00022475"/>
    </source>
</evidence>
<feature type="transmembrane region" description="Helical" evidence="7">
    <location>
        <begin position="158"/>
        <end position="176"/>
    </location>
</feature>
<dbReference type="GO" id="GO:0005886">
    <property type="term" value="C:plasma membrane"/>
    <property type="evidence" value="ECO:0007669"/>
    <property type="project" value="UniProtKB-SubCell"/>
</dbReference>